<feature type="chain" id="PRO_5016424459" evidence="2">
    <location>
        <begin position="30"/>
        <end position="810"/>
    </location>
</feature>
<dbReference type="EMBL" id="PRLB01000001">
    <property type="protein sequence ID" value="RAW55995.1"/>
    <property type="molecule type" value="Genomic_DNA"/>
</dbReference>
<proteinExistence type="predicted"/>
<feature type="compositionally biased region" description="Basic and acidic residues" evidence="1">
    <location>
        <begin position="122"/>
        <end position="160"/>
    </location>
</feature>
<feature type="signal peptide" evidence="2">
    <location>
        <begin position="1"/>
        <end position="29"/>
    </location>
</feature>
<feature type="compositionally biased region" description="Low complexity" evidence="1">
    <location>
        <begin position="193"/>
        <end position="205"/>
    </location>
</feature>
<gene>
    <name evidence="3" type="ORF">C4N26_03140</name>
</gene>
<sequence>MRRKKLLRQVAAAAVALSMAVSLSAPAFAAEFNLANGGLVITANDDGITVTQEGQTGSTSIADNEEIVVKGTYNGTYNPYGGATLTAEENQQDENQPVTPAKAPAKEETSEETQGAENAPAAEEKQEQKDTENLTDPEQKTETENKDNNSDPDNEEKKEQNAPANGELNASAGEGQESKAEDEDKPKTEAKASAEASTSASDDASNGSRKAPARSSGEKSEIRGIIQIFANTLVKLTLKDATIDQPNAADTSVRGRAAIDIQGSGDVEITVKGYNTLKGCGGDAGIQKNDNVSTGTLTITAEDTNQTLNVSADTNGAAIGGNGYSGDSHGTKNIVIKGGTVNTQGRIGSGWNGGSAENIVITGDAVVDANGGIGGGYGDGKTSITISGNAQVNATYKVDTGSDYGYKYGFGGSDAGLAVIGGGVGSSSKKSHAKVTIQGNAQVTAENRAYGGGAGIGGGANGTGEVIIGGKAQVKATGSAEHHGSWENNGAGAAIGDGGTTAGSSGSVQNGENKFTTDEKSIQDGAKVEMTNIGHNGPNTVTQTRQNGQWVTEGNAEQTPEKCKHSKGEYAAERVPPNCTETGSQTYRCISCGEIIRVEVVATNSGDWYHNYQTVTVQPTCTEDGYTVRKCSRCGKETGQHTSIVKAPGHQYVETTVDPTCTESGYTVQKCSVCGEETGERTNIVAPLGHEYKNGVCIRCGAPEPQENGSAAPNYTVTGAETYETSVVDGRYIIAVPSEDAALSAVLGDLRAIKAQGADVVVFRTRSRESSLVIDEMLAMGTDVTPFVLAHNGGEARLTINGAAHNELIH</sequence>
<evidence type="ECO:0000256" key="2">
    <source>
        <dbReference type="SAM" id="SignalP"/>
    </source>
</evidence>
<accession>A0A329U3L0</accession>
<feature type="region of interest" description="Disordered" evidence="1">
    <location>
        <begin position="89"/>
        <end position="220"/>
    </location>
</feature>
<comment type="caution">
    <text evidence="3">The sequence shown here is derived from an EMBL/GenBank/DDBJ whole genome shotgun (WGS) entry which is preliminary data.</text>
</comment>
<keyword evidence="2" id="KW-0732">Signal</keyword>
<evidence type="ECO:0000313" key="4">
    <source>
        <dbReference type="Proteomes" id="UP000251144"/>
    </source>
</evidence>
<dbReference type="OrthoDB" id="1997971at2"/>
<feature type="compositionally biased region" description="Polar residues" evidence="1">
    <location>
        <begin position="89"/>
        <end position="98"/>
    </location>
</feature>
<evidence type="ECO:0000256" key="1">
    <source>
        <dbReference type="SAM" id="MobiDB-lite"/>
    </source>
</evidence>
<organism evidence="3 4">
    <name type="scientific">Faecalibacterium prausnitzii</name>
    <dbReference type="NCBI Taxonomy" id="853"/>
    <lineage>
        <taxon>Bacteria</taxon>
        <taxon>Bacillati</taxon>
        <taxon>Bacillota</taxon>
        <taxon>Clostridia</taxon>
        <taxon>Eubacteriales</taxon>
        <taxon>Oscillospiraceae</taxon>
        <taxon>Faecalibacterium</taxon>
    </lineage>
</organism>
<name>A0A329U3L0_9FIRM</name>
<dbReference type="RefSeq" id="WP_158400283.1">
    <property type="nucleotide sequence ID" value="NZ_PRLB01000001.1"/>
</dbReference>
<protein>
    <submittedName>
        <fullName evidence="3">Uncharacterized protein</fullName>
    </submittedName>
</protein>
<feature type="compositionally biased region" description="Basic and acidic residues" evidence="1">
    <location>
        <begin position="176"/>
        <end position="192"/>
    </location>
</feature>
<evidence type="ECO:0000313" key="3">
    <source>
        <dbReference type="EMBL" id="RAW55995.1"/>
    </source>
</evidence>
<dbReference type="Proteomes" id="UP000251144">
    <property type="component" value="Unassembled WGS sequence"/>
</dbReference>
<feature type="region of interest" description="Disordered" evidence="1">
    <location>
        <begin position="478"/>
        <end position="515"/>
    </location>
</feature>
<dbReference type="AlphaFoldDB" id="A0A329U3L0"/>
<reference evidence="3 4" key="1">
    <citation type="submission" date="2018-02" db="EMBL/GenBank/DDBJ databases">
        <title>Complete genome sequencing of Faecalibacterium prausnitzii strains isolated from the human gut.</title>
        <authorList>
            <person name="Fitzgerald B.C."/>
            <person name="Shkoporov A.N."/>
            <person name="Ross P.R."/>
            <person name="Hill C."/>
        </authorList>
    </citation>
    <scope>NUCLEOTIDE SEQUENCE [LARGE SCALE GENOMIC DNA]</scope>
    <source>
        <strain evidence="3 4">APC942/32-1</strain>
    </source>
</reference>